<reference evidence="4" key="2">
    <citation type="submission" date="2024-08" db="UniProtKB">
        <authorList>
            <consortium name="EnsemblMetazoa"/>
        </authorList>
    </citation>
    <scope>IDENTIFICATION</scope>
</reference>
<dbReference type="SUPFAM" id="SSF52058">
    <property type="entry name" value="L domain-like"/>
    <property type="match status" value="1"/>
</dbReference>
<dbReference type="GO" id="GO:0005615">
    <property type="term" value="C:extracellular space"/>
    <property type="evidence" value="ECO:0007669"/>
    <property type="project" value="TreeGrafter"/>
</dbReference>
<dbReference type="SMART" id="SM00369">
    <property type="entry name" value="LRR_TYP"/>
    <property type="match status" value="6"/>
</dbReference>
<dbReference type="InterPro" id="IPR050333">
    <property type="entry name" value="SLRP"/>
</dbReference>
<keyword evidence="3" id="KW-0732">Signal</keyword>
<feature type="chain" id="PRO_5043871191" evidence="3">
    <location>
        <begin position="23"/>
        <end position="309"/>
    </location>
</feature>
<dbReference type="AlphaFoldDB" id="A0AAR5Q743"/>
<dbReference type="InterPro" id="IPR001611">
    <property type="entry name" value="Leu-rich_rpt"/>
</dbReference>
<dbReference type="EnsemblMetazoa" id="XM_019913490.1">
    <property type="protein sequence ID" value="XP_019769049.1"/>
    <property type="gene ID" value="LOC109543667"/>
</dbReference>
<dbReference type="InterPro" id="IPR003591">
    <property type="entry name" value="Leu-rich_rpt_typical-subtyp"/>
</dbReference>
<evidence type="ECO:0000313" key="5">
    <source>
        <dbReference type="Proteomes" id="UP000019118"/>
    </source>
</evidence>
<keyword evidence="5" id="KW-1185">Reference proteome</keyword>
<dbReference type="PANTHER" id="PTHR45712:SF28">
    <property type="entry name" value="LEUCINE-RICH REPEAT-CONTAINING PROTEIN 70-LIKE"/>
    <property type="match status" value="1"/>
</dbReference>
<evidence type="ECO:0000256" key="3">
    <source>
        <dbReference type="SAM" id="SignalP"/>
    </source>
</evidence>
<evidence type="ECO:0000256" key="2">
    <source>
        <dbReference type="ARBA" id="ARBA00022737"/>
    </source>
</evidence>
<keyword evidence="2" id="KW-0677">Repeat</keyword>
<keyword evidence="1" id="KW-0433">Leucine-rich repeat</keyword>
<reference evidence="5" key="1">
    <citation type="journal article" date="2013" name="Genome Biol.">
        <title>Draft genome of the mountain pine beetle, Dendroctonus ponderosae Hopkins, a major forest pest.</title>
        <authorList>
            <person name="Keeling C.I."/>
            <person name="Yuen M.M."/>
            <person name="Liao N.Y."/>
            <person name="Docking T.R."/>
            <person name="Chan S.K."/>
            <person name="Taylor G.A."/>
            <person name="Palmquist D.L."/>
            <person name="Jackman S.D."/>
            <person name="Nguyen A."/>
            <person name="Li M."/>
            <person name="Henderson H."/>
            <person name="Janes J.K."/>
            <person name="Zhao Y."/>
            <person name="Pandoh P."/>
            <person name="Moore R."/>
            <person name="Sperling F.A."/>
            <person name="Huber D.P."/>
            <person name="Birol I."/>
            <person name="Jones S.J."/>
            <person name="Bohlmann J."/>
        </authorList>
    </citation>
    <scope>NUCLEOTIDE SEQUENCE</scope>
</reference>
<protein>
    <submittedName>
        <fullName evidence="4">Uncharacterized protein</fullName>
    </submittedName>
</protein>
<accession>A0AAR5Q743</accession>
<feature type="signal peptide" evidence="3">
    <location>
        <begin position="1"/>
        <end position="22"/>
    </location>
</feature>
<dbReference type="PANTHER" id="PTHR45712">
    <property type="entry name" value="AGAP008170-PA"/>
    <property type="match status" value="1"/>
</dbReference>
<sequence>MASVFTLAIIGLFCSLFIPVWGCEVTFLNTKVTLGGARDVKNVTGCFSPTDEFIKVSYIQIINENVTALKRNAISGLPKLVDVIIDTSNITDLESGCFSDLPQLYLIKLRHNNFKTVREGVFNKLTLIELCLSNNSIETIHPKAFNDIPNLSILQLDQNKLSYWSGEWFLGSPKISVLNFEYNIITNLPTAALQNINGLHYDAQVNLNVSTHIYLNNNKMRYLSDGAFNGIENLGWLFLHKNELEEITEASLGTLRSADWIRLEHNNLKCIPRKLVDISPKVLWYISNNPLTAECKTWYESIRNNMNSQ</sequence>
<dbReference type="GeneID" id="109543667"/>
<dbReference type="InterPro" id="IPR032675">
    <property type="entry name" value="LRR_dom_sf"/>
</dbReference>
<evidence type="ECO:0000313" key="4">
    <source>
        <dbReference type="EnsemblMetazoa" id="XP_019769049.1"/>
    </source>
</evidence>
<dbReference type="Proteomes" id="UP000019118">
    <property type="component" value="Unassembled WGS sequence"/>
</dbReference>
<dbReference type="Pfam" id="PF13855">
    <property type="entry name" value="LRR_8"/>
    <property type="match status" value="2"/>
</dbReference>
<proteinExistence type="predicted"/>
<name>A0AAR5Q743_DENPD</name>
<dbReference type="KEGG" id="dpa:109543667"/>
<evidence type="ECO:0000256" key="1">
    <source>
        <dbReference type="ARBA" id="ARBA00022614"/>
    </source>
</evidence>
<dbReference type="Gene3D" id="3.80.10.10">
    <property type="entry name" value="Ribonuclease Inhibitor"/>
    <property type="match status" value="2"/>
</dbReference>
<organism evidence="4 5">
    <name type="scientific">Dendroctonus ponderosae</name>
    <name type="common">Mountain pine beetle</name>
    <dbReference type="NCBI Taxonomy" id="77166"/>
    <lineage>
        <taxon>Eukaryota</taxon>
        <taxon>Metazoa</taxon>
        <taxon>Ecdysozoa</taxon>
        <taxon>Arthropoda</taxon>
        <taxon>Hexapoda</taxon>
        <taxon>Insecta</taxon>
        <taxon>Pterygota</taxon>
        <taxon>Neoptera</taxon>
        <taxon>Endopterygota</taxon>
        <taxon>Coleoptera</taxon>
        <taxon>Polyphaga</taxon>
        <taxon>Cucujiformia</taxon>
        <taxon>Curculionidae</taxon>
        <taxon>Scolytinae</taxon>
        <taxon>Dendroctonus</taxon>
    </lineage>
</organism>